<reference evidence="9" key="1">
    <citation type="journal article" date="2020" name="mSystems">
        <title>Genome- and Community-Level Interaction Insights into Carbon Utilization and Element Cycling Functions of Hydrothermarchaeota in Hydrothermal Sediment.</title>
        <authorList>
            <person name="Zhou Z."/>
            <person name="Liu Y."/>
            <person name="Xu W."/>
            <person name="Pan J."/>
            <person name="Luo Z.H."/>
            <person name="Li M."/>
        </authorList>
    </citation>
    <scope>NUCLEOTIDE SEQUENCE [LARGE SCALE GENOMIC DNA]</scope>
    <source>
        <strain evidence="9">SpSt-1233</strain>
    </source>
</reference>
<evidence type="ECO:0000256" key="7">
    <source>
        <dbReference type="RuleBase" id="RU366006"/>
    </source>
</evidence>
<dbReference type="SMART" id="SM00922">
    <property type="entry name" value="MR_MLE"/>
    <property type="match status" value="1"/>
</dbReference>
<evidence type="ECO:0000259" key="8">
    <source>
        <dbReference type="SMART" id="SM00922"/>
    </source>
</evidence>
<evidence type="ECO:0000256" key="2">
    <source>
        <dbReference type="ARBA" id="ARBA00022723"/>
    </source>
</evidence>
<dbReference type="SUPFAM" id="SSF51604">
    <property type="entry name" value="Enolase C-terminal domain-like"/>
    <property type="match status" value="1"/>
</dbReference>
<dbReference type="InterPro" id="IPR029065">
    <property type="entry name" value="Enolase_C-like"/>
</dbReference>
<dbReference type="CDD" id="cd03319">
    <property type="entry name" value="L-Ala-DL-Glu_epimerase"/>
    <property type="match status" value="1"/>
</dbReference>
<dbReference type="Proteomes" id="UP000886069">
    <property type="component" value="Unassembled WGS sequence"/>
</dbReference>
<evidence type="ECO:0000256" key="6">
    <source>
        <dbReference type="PIRSR" id="PIRSR634603-3"/>
    </source>
</evidence>
<comment type="cofactor">
    <cofactor evidence="6 7">
        <name>Mg(2+)</name>
        <dbReference type="ChEBI" id="CHEBI:18420"/>
    </cofactor>
    <text evidence="6 7">Binds 1 Mg(2+) ion per subunit.</text>
</comment>
<feature type="domain" description="Mandelate racemase/muconate lactonizing enzyme C-terminal" evidence="8">
    <location>
        <begin position="129"/>
        <end position="225"/>
    </location>
</feature>
<dbReference type="Gene3D" id="3.20.20.120">
    <property type="entry name" value="Enolase-like C-terminal domain"/>
    <property type="match status" value="1"/>
</dbReference>
<evidence type="ECO:0000256" key="5">
    <source>
        <dbReference type="PIRSR" id="PIRSR634603-1"/>
    </source>
</evidence>
<dbReference type="AlphaFoldDB" id="A0A7V2AWC5"/>
<keyword evidence="3 6" id="KW-0460">Magnesium</keyword>
<gene>
    <name evidence="9" type="ORF">ENO08_08455</name>
</gene>
<dbReference type="Pfam" id="PF13378">
    <property type="entry name" value="MR_MLE_C"/>
    <property type="match status" value="1"/>
</dbReference>
<proteinExistence type="inferred from homology"/>
<dbReference type="Pfam" id="PF02746">
    <property type="entry name" value="MR_MLE_N"/>
    <property type="match status" value="1"/>
</dbReference>
<evidence type="ECO:0000256" key="1">
    <source>
        <dbReference type="ARBA" id="ARBA00008031"/>
    </source>
</evidence>
<keyword evidence="4 7" id="KW-0413">Isomerase</keyword>
<evidence type="ECO:0000313" key="9">
    <source>
        <dbReference type="EMBL" id="HER44475.1"/>
    </source>
</evidence>
<dbReference type="GO" id="GO:0016855">
    <property type="term" value="F:racemase and epimerase activity, acting on amino acids and derivatives"/>
    <property type="evidence" value="ECO:0007669"/>
    <property type="project" value="UniProtKB-UniRule"/>
</dbReference>
<feature type="binding site" evidence="6">
    <location>
        <position position="229"/>
    </location>
    <ligand>
        <name>Mg(2+)</name>
        <dbReference type="ChEBI" id="CHEBI:18420"/>
    </ligand>
</feature>
<dbReference type="PANTHER" id="PTHR48073:SF2">
    <property type="entry name" value="O-SUCCINYLBENZOATE SYNTHASE"/>
    <property type="match status" value="1"/>
</dbReference>
<evidence type="ECO:0000256" key="3">
    <source>
        <dbReference type="ARBA" id="ARBA00022842"/>
    </source>
</evidence>
<dbReference type="PANTHER" id="PTHR48073">
    <property type="entry name" value="O-SUCCINYLBENZOATE SYNTHASE-RELATED"/>
    <property type="match status" value="1"/>
</dbReference>
<organism evidence="9">
    <name type="scientific">Eiseniibacteriota bacterium</name>
    <dbReference type="NCBI Taxonomy" id="2212470"/>
    <lineage>
        <taxon>Bacteria</taxon>
        <taxon>Candidatus Eiseniibacteriota</taxon>
    </lineage>
</organism>
<keyword evidence="2 6" id="KW-0479">Metal-binding</keyword>
<dbReference type="InterPro" id="IPR036849">
    <property type="entry name" value="Enolase-like_C_sf"/>
</dbReference>
<dbReference type="SUPFAM" id="SSF54826">
    <property type="entry name" value="Enolase N-terminal domain-like"/>
    <property type="match status" value="1"/>
</dbReference>
<feature type="active site" description="Proton acceptor; specific for (S)-substrate epimerization" evidence="5">
    <location>
        <position position="253"/>
    </location>
</feature>
<dbReference type="GO" id="GO:0046872">
    <property type="term" value="F:metal ion binding"/>
    <property type="evidence" value="ECO:0007669"/>
    <property type="project" value="UniProtKB-KW"/>
</dbReference>
<feature type="binding site" evidence="6">
    <location>
        <position position="204"/>
    </location>
    <ligand>
        <name>Mg(2+)</name>
        <dbReference type="ChEBI" id="CHEBI:18420"/>
    </ligand>
</feature>
<feature type="binding site" evidence="6">
    <location>
        <position position="178"/>
    </location>
    <ligand>
        <name>Mg(2+)</name>
        <dbReference type="ChEBI" id="CHEBI:18420"/>
    </ligand>
</feature>
<dbReference type="InterPro" id="IPR013342">
    <property type="entry name" value="Mandelate_racemase_C"/>
</dbReference>
<protein>
    <recommendedName>
        <fullName evidence="7">Dipeptide epimerase</fullName>
        <ecNumber evidence="7">5.1.1.-</ecNumber>
    </recommendedName>
</protein>
<name>A0A7V2AWC5_UNCEI</name>
<dbReference type="InterPro" id="IPR029017">
    <property type="entry name" value="Enolase-like_N"/>
</dbReference>
<feature type="active site" description="Proton acceptor; specific for (R)-substrate epimerization" evidence="5">
    <location>
        <position position="150"/>
    </location>
</feature>
<comment type="caution">
    <text evidence="9">The sequence shown here is derived from an EMBL/GenBank/DDBJ whole genome shotgun (WGS) entry which is preliminary data.</text>
</comment>
<dbReference type="InterPro" id="IPR034603">
    <property type="entry name" value="Dipeptide_epimerase"/>
</dbReference>
<dbReference type="EMBL" id="DSEC01000607">
    <property type="protein sequence ID" value="HER44475.1"/>
    <property type="molecule type" value="Genomic_DNA"/>
</dbReference>
<evidence type="ECO:0000256" key="4">
    <source>
        <dbReference type="ARBA" id="ARBA00023235"/>
    </source>
</evidence>
<dbReference type="EC" id="5.1.1.-" evidence="7"/>
<dbReference type="SFLD" id="SFLDG00180">
    <property type="entry name" value="muconate_cycloisomerase"/>
    <property type="match status" value="1"/>
</dbReference>
<dbReference type="InterPro" id="IPR013341">
    <property type="entry name" value="Mandelate_racemase_N_dom"/>
</dbReference>
<dbReference type="SFLD" id="SFLDS00001">
    <property type="entry name" value="Enolase"/>
    <property type="match status" value="1"/>
</dbReference>
<dbReference type="SFLD" id="SFLDF00009">
    <property type="entry name" value="o-succinylbenzoate_synthase"/>
    <property type="match status" value="1"/>
</dbReference>
<dbReference type="Gene3D" id="3.30.390.10">
    <property type="entry name" value="Enolase-like, N-terminal domain"/>
    <property type="match status" value="1"/>
</dbReference>
<sequence>MRLSEPYEIAYEKIDSAENIFLMIGTNEGVRGYGCAAPDREVTGETAESVLEACESVIGPALRGVDPLRIAKILVRLAPDLREHPSAMCMVDMALHDILGKAAGIPLYKLLGGFRERIKTSVTIGILPVRETVRRAEGFIGAGFRCLKIKGGKEVGLDIERVMKVREAVGEKIELRFDANQGYTVEESLRFFQGTITAKIELMEQPTPKGHPDLLGRVTTGVPIPIMADESLMDLRDAFRLARRELVDMVNIKLMKVGGIFEALQVNSVARSAGLEVMVGCMDEAALSIAAGLHFALARPNVMYADLDGHFDLTGDPSDGAVILKDGILYTTGKPGLGFDPAF</sequence>
<accession>A0A7V2AWC5</accession>
<comment type="similarity">
    <text evidence="1 7">Belongs to the mandelate racemase/muconate lactonizing enzyme family.</text>
</comment>